<dbReference type="KEGG" id="mec:Q7C_2605"/>
<proteinExistence type="predicted"/>
<protein>
    <submittedName>
        <fullName evidence="1">Uncharacterized protein</fullName>
    </submittedName>
</protein>
<reference evidence="1 2" key="1">
    <citation type="journal article" date="2012" name="J. Bacteriol.">
        <title>Complete genome sequences of Methylophaga sp. strain JAM1 and Methylophaga sp. strain JAM7.</title>
        <authorList>
            <person name="Villeneuve C."/>
            <person name="Martineau C."/>
            <person name="Mauffrey F."/>
            <person name="Villemur R."/>
        </authorList>
    </citation>
    <scope>NUCLEOTIDE SEQUENCE [LARGE SCALE GENOMIC DNA]</scope>
    <source>
        <strain evidence="1 2">JAM7</strain>
    </source>
</reference>
<dbReference type="EMBL" id="CP003380">
    <property type="protein sequence ID" value="AFJ03726.1"/>
    <property type="molecule type" value="Genomic_DNA"/>
</dbReference>
<dbReference type="PATRIC" id="fig|754477.3.peg.2560"/>
<dbReference type="Proteomes" id="UP000009145">
    <property type="component" value="Chromosome"/>
</dbReference>
<gene>
    <name evidence="1" type="ordered locus">Q7C_2605</name>
</gene>
<sequence>MHKKALDDEKLSTLGNLIKWLVNDRFYEVNVDIGVSVLQKEGLTFLLLEILPGWWLTLNAINTYIS</sequence>
<evidence type="ECO:0000313" key="1">
    <source>
        <dbReference type="EMBL" id="AFJ03726.1"/>
    </source>
</evidence>
<evidence type="ECO:0000313" key="2">
    <source>
        <dbReference type="Proteomes" id="UP000009145"/>
    </source>
</evidence>
<accession>I1YLD3</accession>
<dbReference type="AlphaFoldDB" id="I1YLD3"/>
<keyword evidence="2" id="KW-1185">Reference proteome</keyword>
<dbReference type="HOGENOM" id="CLU_2826171_0_0_6"/>
<name>I1YLD3_METFJ</name>
<organism evidence="1 2">
    <name type="scientific">Methylophaga frappieri (strain ATCC BAA-2434 / DSM 25690 / JAM7)</name>
    <dbReference type="NCBI Taxonomy" id="754477"/>
    <lineage>
        <taxon>Bacteria</taxon>
        <taxon>Pseudomonadati</taxon>
        <taxon>Pseudomonadota</taxon>
        <taxon>Gammaproteobacteria</taxon>
        <taxon>Thiotrichales</taxon>
        <taxon>Piscirickettsiaceae</taxon>
        <taxon>Methylophaga</taxon>
    </lineage>
</organism>